<dbReference type="RefSeq" id="XP_005651888.1">
    <property type="nucleotide sequence ID" value="XM_005651831.1"/>
</dbReference>
<feature type="coiled-coil region" evidence="1">
    <location>
        <begin position="165"/>
        <end position="220"/>
    </location>
</feature>
<protein>
    <submittedName>
        <fullName evidence="2">Uncharacterized protein</fullName>
    </submittedName>
</protein>
<accession>I0Z9M5</accession>
<dbReference type="AlphaFoldDB" id="I0Z9M5"/>
<organism evidence="2 3">
    <name type="scientific">Coccomyxa subellipsoidea (strain C-169)</name>
    <name type="common">Green microalga</name>
    <dbReference type="NCBI Taxonomy" id="574566"/>
    <lineage>
        <taxon>Eukaryota</taxon>
        <taxon>Viridiplantae</taxon>
        <taxon>Chlorophyta</taxon>
        <taxon>core chlorophytes</taxon>
        <taxon>Trebouxiophyceae</taxon>
        <taxon>Trebouxiophyceae incertae sedis</taxon>
        <taxon>Coccomyxaceae</taxon>
        <taxon>Coccomyxa</taxon>
        <taxon>Coccomyxa subellipsoidea</taxon>
    </lineage>
</organism>
<comment type="caution">
    <text evidence="2">The sequence shown here is derived from an EMBL/GenBank/DDBJ whole genome shotgun (WGS) entry which is preliminary data.</text>
</comment>
<evidence type="ECO:0000313" key="3">
    <source>
        <dbReference type="Proteomes" id="UP000007264"/>
    </source>
</evidence>
<dbReference type="Proteomes" id="UP000007264">
    <property type="component" value="Unassembled WGS sequence"/>
</dbReference>
<evidence type="ECO:0000313" key="2">
    <source>
        <dbReference type="EMBL" id="EIE27344.1"/>
    </source>
</evidence>
<keyword evidence="1" id="KW-0175">Coiled coil</keyword>
<gene>
    <name evidence="2" type="ORF">COCSUDRAFT_55360</name>
</gene>
<evidence type="ECO:0000256" key="1">
    <source>
        <dbReference type="SAM" id="Coils"/>
    </source>
</evidence>
<keyword evidence="3" id="KW-1185">Reference proteome</keyword>
<reference evidence="2 3" key="1">
    <citation type="journal article" date="2012" name="Genome Biol.">
        <title>The genome of the polar eukaryotic microalga coccomyxa subellipsoidea reveals traits of cold adaptation.</title>
        <authorList>
            <person name="Blanc G."/>
            <person name="Agarkova I."/>
            <person name="Grimwood J."/>
            <person name="Kuo A."/>
            <person name="Brueggeman A."/>
            <person name="Dunigan D."/>
            <person name="Gurnon J."/>
            <person name="Ladunga I."/>
            <person name="Lindquist E."/>
            <person name="Lucas S."/>
            <person name="Pangilinan J."/>
            <person name="Proschold T."/>
            <person name="Salamov A."/>
            <person name="Schmutz J."/>
            <person name="Weeks D."/>
            <person name="Yamada T."/>
            <person name="Claverie J.M."/>
            <person name="Grigoriev I."/>
            <person name="Van Etten J."/>
            <person name="Lomsadze A."/>
            <person name="Borodovsky M."/>
        </authorList>
    </citation>
    <scope>NUCLEOTIDE SEQUENCE [LARGE SCALE GENOMIC DNA]</scope>
    <source>
        <strain evidence="2 3">C-169</strain>
    </source>
</reference>
<proteinExistence type="predicted"/>
<sequence length="259" mass="28543">MIGEEAGAGSGAANFSVDGWQMIATPKPGRESGRNFSYIPPQEWAAEHGVREGADLTRVQIKDILGLIPPRQSRARLPSDLVAADQLGEVKRRKELPERAAMKRVAGHRHADVEAAEAAVTKLKDDTSAQQKSSEEMQDVQQLLGSYREKFAGFEDAGLKDAKAKRELKAKLQETETKLQEIERKLQDGEGQLQEGERQLEEERAKAAVLQMKLDEAEAASASFQPLSDDKIMLAAIELMHKSPAQRQRLMEIGGAFSN</sequence>
<dbReference type="EMBL" id="AGSI01000001">
    <property type="protein sequence ID" value="EIE27344.1"/>
    <property type="molecule type" value="Genomic_DNA"/>
</dbReference>
<dbReference type="KEGG" id="csl:COCSUDRAFT_55360"/>
<dbReference type="GeneID" id="17045359"/>
<name>I0Z9M5_COCSC</name>